<name>A0ABT0F7U5_9PSED</name>
<protein>
    <submittedName>
        <fullName evidence="2">Uncharacterized protein</fullName>
    </submittedName>
</protein>
<keyword evidence="1" id="KW-1133">Transmembrane helix</keyword>
<proteinExistence type="predicted"/>
<evidence type="ECO:0000313" key="2">
    <source>
        <dbReference type="EMBL" id="MCK1794092.1"/>
    </source>
</evidence>
<keyword evidence="1" id="KW-0472">Membrane</keyword>
<gene>
    <name evidence="2" type="ORF">L9059_28695</name>
</gene>
<feature type="transmembrane region" description="Helical" evidence="1">
    <location>
        <begin position="102"/>
        <end position="125"/>
    </location>
</feature>
<sequence>MNGWQRLWVVVFVIVGLLLMVVGEKLVPSKETIAMKFDKPLEQERRFLAELKSKRFDTDAFSQDFFGGNALQDTEARIRDLETRRQSELDSLWTDQLKLRSVFVGVWFVFGLILYAIGATVGWVYRGFRPKAV</sequence>
<organism evidence="2 3">
    <name type="scientific">Pseudomonas violetae</name>
    <dbReference type="NCBI Taxonomy" id="2915813"/>
    <lineage>
        <taxon>Bacteria</taxon>
        <taxon>Pseudomonadati</taxon>
        <taxon>Pseudomonadota</taxon>
        <taxon>Gammaproteobacteria</taxon>
        <taxon>Pseudomonadales</taxon>
        <taxon>Pseudomonadaceae</taxon>
        <taxon>Pseudomonas</taxon>
    </lineage>
</organism>
<evidence type="ECO:0000313" key="3">
    <source>
        <dbReference type="Proteomes" id="UP001299876"/>
    </source>
</evidence>
<keyword evidence="1" id="KW-0812">Transmembrane</keyword>
<dbReference type="EMBL" id="JAKNRW010000051">
    <property type="protein sequence ID" value="MCK1794092.1"/>
    <property type="molecule type" value="Genomic_DNA"/>
</dbReference>
<evidence type="ECO:0000256" key="1">
    <source>
        <dbReference type="SAM" id="Phobius"/>
    </source>
</evidence>
<reference evidence="2 3" key="1">
    <citation type="submission" date="2022-02" db="EMBL/GenBank/DDBJ databases">
        <title>Comparative genomics of the first Antarctic Pseudomonas spp. capable of biotransforming 2,4,6-Trinitrotoluene.</title>
        <authorList>
            <person name="Cabrera M.A."/>
            <person name="Marquez S.L."/>
            <person name="Perez-Donoso J.M."/>
        </authorList>
    </citation>
    <scope>NUCLEOTIDE SEQUENCE [LARGE SCALE GENOMIC DNA]</scope>
    <source>
        <strain evidence="2 3">TNT19</strain>
    </source>
</reference>
<dbReference type="Proteomes" id="UP001299876">
    <property type="component" value="Unassembled WGS sequence"/>
</dbReference>
<feature type="transmembrane region" description="Helical" evidence="1">
    <location>
        <begin position="6"/>
        <end position="27"/>
    </location>
</feature>
<dbReference type="RefSeq" id="WP_247294367.1">
    <property type="nucleotide sequence ID" value="NZ_JAKNRW010000051.1"/>
</dbReference>
<keyword evidence="3" id="KW-1185">Reference proteome</keyword>
<accession>A0ABT0F7U5</accession>
<comment type="caution">
    <text evidence="2">The sequence shown here is derived from an EMBL/GenBank/DDBJ whole genome shotgun (WGS) entry which is preliminary data.</text>
</comment>